<dbReference type="PANTHER" id="PTHR12128:SF66">
    <property type="entry name" value="4-HYDROXY-2-OXOGLUTARATE ALDOLASE, MITOCHONDRIAL"/>
    <property type="match status" value="1"/>
</dbReference>
<dbReference type="CDD" id="cd00408">
    <property type="entry name" value="DHDPS-like"/>
    <property type="match status" value="1"/>
</dbReference>
<keyword evidence="4" id="KW-1185">Reference proteome</keyword>
<proteinExistence type="inferred from homology"/>
<sequence length="336" mass="37212">MPVYTKSEARAWAREKMLGVANVVIPTVTGDFTALNEQAARHDVETTIAHGFVGALACSEVVMSMAEYRRFVEVMVEQAAGRIFVVHHAVFNTLEENIVAARLAAEAGAELVLLGYPPCFYPQSLEEVYAYTKAFCDATDLAVMLFPIPTWGFGRFSPIDMPVDLLRRLVDDCPNVVAIKAEGGMPHIMGPIEVHRAFHDEVVISFPMEHEFIPLAQLIDVPFCGTNFSAFFGPVLPRVFAMIRERRFDEATAEFHRIDPARKAFASVPQAGGGLINRLLWKYEGWLQGYNGGPLRHPTGRVYQRDMAALRRGQEAAGLDPTPDADALFFVGRNPA</sequence>
<organism evidence="3 4">
    <name type="scientific">Novosphingobium clariflavum</name>
    <dbReference type="NCBI Taxonomy" id="2029884"/>
    <lineage>
        <taxon>Bacteria</taxon>
        <taxon>Pseudomonadati</taxon>
        <taxon>Pseudomonadota</taxon>
        <taxon>Alphaproteobacteria</taxon>
        <taxon>Sphingomonadales</taxon>
        <taxon>Sphingomonadaceae</taxon>
        <taxon>Novosphingobium</taxon>
    </lineage>
</organism>
<dbReference type="Pfam" id="PF00701">
    <property type="entry name" value="DHDPS"/>
    <property type="match status" value="1"/>
</dbReference>
<keyword evidence="2" id="KW-0456">Lyase</keyword>
<evidence type="ECO:0000256" key="2">
    <source>
        <dbReference type="ARBA" id="ARBA00023239"/>
    </source>
</evidence>
<evidence type="ECO:0000256" key="1">
    <source>
        <dbReference type="ARBA" id="ARBA00007592"/>
    </source>
</evidence>
<dbReference type="PANTHER" id="PTHR12128">
    <property type="entry name" value="DIHYDRODIPICOLINATE SYNTHASE"/>
    <property type="match status" value="1"/>
</dbReference>
<name>A0ABV6SBZ1_9SPHN</name>
<dbReference type="SUPFAM" id="SSF51569">
    <property type="entry name" value="Aldolase"/>
    <property type="match status" value="1"/>
</dbReference>
<comment type="caution">
    <text evidence="3">The sequence shown here is derived from an EMBL/GenBank/DDBJ whole genome shotgun (WGS) entry which is preliminary data.</text>
</comment>
<dbReference type="SMART" id="SM01130">
    <property type="entry name" value="DHDPS"/>
    <property type="match status" value="1"/>
</dbReference>
<dbReference type="Gene3D" id="3.20.20.70">
    <property type="entry name" value="Aldolase class I"/>
    <property type="match status" value="1"/>
</dbReference>
<dbReference type="InterPro" id="IPR002220">
    <property type="entry name" value="DapA-like"/>
</dbReference>
<gene>
    <name evidence="3" type="ORF">ACFFF8_19455</name>
</gene>
<dbReference type="EMBL" id="JBHLTM010000075">
    <property type="protein sequence ID" value="MFC0686765.1"/>
    <property type="molecule type" value="Genomic_DNA"/>
</dbReference>
<dbReference type="Proteomes" id="UP001589858">
    <property type="component" value="Unassembled WGS sequence"/>
</dbReference>
<comment type="similarity">
    <text evidence="1">Belongs to the DapA family.</text>
</comment>
<accession>A0ABV6SBZ1</accession>
<protein>
    <submittedName>
        <fullName evidence="3">Dihydrodipicolinate synthase family protein</fullName>
    </submittedName>
</protein>
<reference evidence="3 4" key="1">
    <citation type="submission" date="2024-09" db="EMBL/GenBank/DDBJ databases">
        <authorList>
            <person name="Sun Q."/>
            <person name="Mori K."/>
        </authorList>
    </citation>
    <scope>NUCLEOTIDE SEQUENCE [LARGE SCALE GENOMIC DNA]</scope>
    <source>
        <strain evidence="3 4">CICC 11035S</strain>
    </source>
</reference>
<dbReference type="RefSeq" id="WP_267218567.1">
    <property type="nucleotide sequence ID" value="NZ_JAPCWC010000001.1"/>
</dbReference>
<dbReference type="InterPro" id="IPR013785">
    <property type="entry name" value="Aldolase_TIM"/>
</dbReference>
<evidence type="ECO:0000313" key="4">
    <source>
        <dbReference type="Proteomes" id="UP001589858"/>
    </source>
</evidence>
<evidence type="ECO:0000313" key="3">
    <source>
        <dbReference type="EMBL" id="MFC0686765.1"/>
    </source>
</evidence>